<keyword evidence="2" id="KW-1185">Reference proteome</keyword>
<evidence type="ECO:0000313" key="2">
    <source>
        <dbReference type="Proteomes" id="UP001432027"/>
    </source>
</evidence>
<gene>
    <name evidence="1" type="ORF">PENTCL1PPCAC_21921</name>
</gene>
<organism evidence="1 2">
    <name type="scientific">Pristionchus entomophagus</name>
    <dbReference type="NCBI Taxonomy" id="358040"/>
    <lineage>
        <taxon>Eukaryota</taxon>
        <taxon>Metazoa</taxon>
        <taxon>Ecdysozoa</taxon>
        <taxon>Nematoda</taxon>
        <taxon>Chromadorea</taxon>
        <taxon>Rhabditida</taxon>
        <taxon>Rhabditina</taxon>
        <taxon>Diplogasteromorpha</taxon>
        <taxon>Diplogasteroidea</taxon>
        <taxon>Neodiplogasteridae</taxon>
        <taxon>Pristionchus</taxon>
    </lineage>
</organism>
<evidence type="ECO:0000313" key="1">
    <source>
        <dbReference type="EMBL" id="GMS99745.1"/>
    </source>
</evidence>
<sequence>LNQGVRVFGENTMSKVYAKEWELRKEGLREIRSYLKKIEGNKLSTEDAIKPLKIILSRSLRDKLYNVYSEALSLLE</sequence>
<dbReference type="EMBL" id="BTSX01000005">
    <property type="protein sequence ID" value="GMS99745.1"/>
    <property type="molecule type" value="Genomic_DNA"/>
</dbReference>
<dbReference type="Pfam" id="PF21040">
    <property type="entry name" value="CEP104-like_TOG"/>
    <property type="match status" value="1"/>
</dbReference>
<comment type="caution">
    <text evidence="1">The sequence shown here is derived from an EMBL/GenBank/DDBJ whole genome shotgun (WGS) entry which is preliminary data.</text>
</comment>
<dbReference type="InterPro" id="IPR011989">
    <property type="entry name" value="ARM-like"/>
</dbReference>
<dbReference type="Gene3D" id="1.25.10.10">
    <property type="entry name" value="Leucine-rich Repeat Variant"/>
    <property type="match status" value="1"/>
</dbReference>
<proteinExistence type="predicted"/>
<protein>
    <submittedName>
        <fullName evidence="1">Uncharacterized protein</fullName>
    </submittedName>
</protein>
<name>A0AAV5TYW1_9BILA</name>
<feature type="non-terminal residue" evidence="1">
    <location>
        <position position="1"/>
    </location>
</feature>
<feature type="non-terminal residue" evidence="1">
    <location>
        <position position="76"/>
    </location>
</feature>
<dbReference type="Proteomes" id="UP001432027">
    <property type="component" value="Unassembled WGS sequence"/>
</dbReference>
<accession>A0AAV5TYW1</accession>
<reference evidence="1" key="1">
    <citation type="submission" date="2023-10" db="EMBL/GenBank/DDBJ databases">
        <title>Genome assembly of Pristionchus species.</title>
        <authorList>
            <person name="Yoshida K."/>
            <person name="Sommer R.J."/>
        </authorList>
    </citation>
    <scope>NUCLEOTIDE SEQUENCE</scope>
    <source>
        <strain evidence="1">RS0144</strain>
    </source>
</reference>
<dbReference type="AlphaFoldDB" id="A0AAV5TYW1"/>